<feature type="non-terminal residue" evidence="1">
    <location>
        <position position="1"/>
    </location>
</feature>
<name>A0AAW1V1Z8_9CUCU</name>
<dbReference type="EMBL" id="JARQZJ010000099">
    <property type="protein sequence ID" value="KAK9886307.1"/>
    <property type="molecule type" value="Genomic_DNA"/>
</dbReference>
<keyword evidence="2" id="KW-1185">Reference proteome</keyword>
<reference evidence="1 2" key="1">
    <citation type="submission" date="2023-03" db="EMBL/GenBank/DDBJ databases">
        <title>Genome insight into feeding habits of ladybird beetles.</title>
        <authorList>
            <person name="Li H.-S."/>
            <person name="Huang Y.-H."/>
            <person name="Pang H."/>
        </authorList>
    </citation>
    <scope>NUCLEOTIDE SEQUENCE [LARGE SCALE GENOMIC DNA]</scope>
    <source>
        <strain evidence="1">SYSU_2023b</strain>
        <tissue evidence="1">Whole body</tissue>
    </source>
</reference>
<evidence type="ECO:0000313" key="2">
    <source>
        <dbReference type="Proteomes" id="UP001431783"/>
    </source>
</evidence>
<dbReference type="Proteomes" id="UP001431783">
    <property type="component" value="Unassembled WGS sequence"/>
</dbReference>
<dbReference type="AlphaFoldDB" id="A0AAW1V1Z8"/>
<sequence length="146" mass="16243">IKMGTTKLFFHNEGKWPILTDALNKSVIRATSVQTHLFNNKFGTPSTHTDTFGLIPSIISNISSTENWHEAMFTVLSNSNFGGIMTSPLYTLEKYSAKRPTISSPSELDLPSNSMQLGSAESCRLELTYFQKLCGLECILDLISFK</sequence>
<protein>
    <submittedName>
        <fullName evidence="1">Uncharacterized protein</fullName>
    </submittedName>
</protein>
<gene>
    <name evidence="1" type="ORF">WA026_015817</name>
</gene>
<comment type="caution">
    <text evidence="1">The sequence shown here is derived from an EMBL/GenBank/DDBJ whole genome shotgun (WGS) entry which is preliminary data.</text>
</comment>
<evidence type="ECO:0000313" key="1">
    <source>
        <dbReference type="EMBL" id="KAK9886307.1"/>
    </source>
</evidence>
<organism evidence="1 2">
    <name type="scientific">Henosepilachna vigintioctopunctata</name>
    <dbReference type="NCBI Taxonomy" id="420089"/>
    <lineage>
        <taxon>Eukaryota</taxon>
        <taxon>Metazoa</taxon>
        <taxon>Ecdysozoa</taxon>
        <taxon>Arthropoda</taxon>
        <taxon>Hexapoda</taxon>
        <taxon>Insecta</taxon>
        <taxon>Pterygota</taxon>
        <taxon>Neoptera</taxon>
        <taxon>Endopterygota</taxon>
        <taxon>Coleoptera</taxon>
        <taxon>Polyphaga</taxon>
        <taxon>Cucujiformia</taxon>
        <taxon>Coccinelloidea</taxon>
        <taxon>Coccinellidae</taxon>
        <taxon>Epilachninae</taxon>
        <taxon>Epilachnini</taxon>
        <taxon>Henosepilachna</taxon>
    </lineage>
</organism>
<accession>A0AAW1V1Z8</accession>
<proteinExistence type="predicted"/>